<protein>
    <submittedName>
        <fullName evidence="2">Uncharacterized protein</fullName>
    </submittedName>
</protein>
<name>A0ABV3LQD7_9ACTN</name>
<comment type="caution">
    <text evidence="2">The sequence shown here is derived from an EMBL/GenBank/DDBJ whole genome shotgun (WGS) entry which is preliminary data.</text>
</comment>
<feature type="signal peptide" evidence="1">
    <location>
        <begin position="1"/>
        <end position="29"/>
    </location>
</feature>
<keyword evidence="1" id="KW-0732">Signal</keyword>
<sequence length="129" mass="14318">MRNHRIAQSLVAVACATGVTLGVAGPSYAAGTWHKKWTTNGKSSQHSKAYHVSKGKHFLHFGIKGNGRTKFTATLYKKVKGKDPVIQRLKNKPAKNVEWMADWKKMSAGEYYISWKYPKKGHKAFGGVG</sequence>
<evidence type="ECO:0000256" key="1">
    <source>
        <dbReference type="SAM" id="SignalP"/>
    </source>
</evidence>
<proteinExistence type="predicted"/>
<accession>A0ABV3LQD7</accession>
<reference evidence="2 3" key="1">
    <citation type="submission" date="2024-06" db="EMBL/GenBank/DDBJ databases">
        <title>The Natural Products Discovery Center: Release of the First 8490 Sequenced Strains for Exploring Actinobacteria Biosynthetic Diversity.</title>
        <authorList>
            <person name="Kalkreuter E."/>
            <person name="Kautsar S.A."/>
            <person name="Yang D."/>
            <person name="Bader C.D."/>
            <person name="Teijaro C.N."/>
            <person name="Fluegel L."/>
            <person name="Davis C.M."/>
            <person name="Simpson J.R."/>
            <person name="Lauterbach L."/>
            <person name="Steele A.D."/>
            <person name="Gui C."/>
            <person name="Meng S."/>
            <person name="Li G."/>
            <person name="Viehrig K."/>
            <person name="Ye F."/>
            <person name="Su P."/>
            <person name="Kiefer A.F."/>
            <person name="Nichols A."/>
            <person name="Cepeda A.J."/>
            <person name="Yan W."/>
            <person name="Fan B."/>
            <person name="Jiang Y."/>
            <person name="Adhikari A."/>
            <person name="Zheng C.-J."/>
            <person name="Schuster L."/>
            <person name="Cowan T.M."/>
            <person name="Smanski M.J."/>
            <person name="Chevrette M.G."/>
            <person name="De Carvalho L.P.S."/>
            <person name="Shen B."/>
        </authorList>
    </citation>
    <scope>NUCLEOTIDE SEQUENCE [LARGE SCALE GENOMIC DNA]</scope>
    <source>
        <strain evidence="2 3">NPDC047833</strain>
    </source>
</reference>
<evidence type="ECO:0000313" key="2">
    <source>
        <dbReference type="EMBL" id="MEW2361688.1"/>
    </source>
</evidence>
<keyword evidence="3" id="KW-1185">Reference proteome</keyword>
<dbReference type="RefSeq" id="WP_359775517.1">
    <property type="nucleotide sequence ID" value="NZ_JBEYRR010000002.1"/>
</dbReference>
<gene>
    <name evidence="2" type="ORF">AB0887_06890</name>
</gene>
<evidence type="ECO:0000313" key="3">
    <source>
        <dbReference type="Proteomes" id="UP001553843"/>
    </source>
</evidence>
<organism evidence="2 3">
    <name type="scientific">Streptomyces huasconensis</name>
    <dbReference type="NCBI Taxonomy" id="1854574"/>
    <lineage>
        <taxon>Bacteria</taxon>
        <taxon>Bacillati</taxon>
        <taxon>Actinomycetota</taxon>
        <taxon>Actinomycetes</taxon>
        <taxon>Kitasatosporales</taxon>
        <taxon>Streptomycetaceae</taxon>
        <taxon>Streptomyces</taxon>
    </lineage>
</organism>
<dbReference type="EMBL" id="JBEYRS010000002">
    <property type="protein sequence ID" value="MEW2361688.1"/>
    <property type="molecule type" value="Genomic_DNA"/>
</dbReference>
<feature type="chain" id="PRO_5047498147" evidence="1">
    <location>
        <begin position="30"/>
        <end position="129"/>
    </location>
</feature>
<dbReference type="Proteomes" id="UP001553843">
    <property type="component" value="Unassembled WGS sequence"/>
</dbReference>